<comment type="caution">
    <text evidence="3">The sequence shown here is derived from an EMBL/GenBank/DDBJ whole genome shotgun (WGS) entry which is preliminary data.</text>
</comment>
<evidence type="ECO:0000259" key="2">
    <source>
        <dbReference type="Pfam" id="PF13568"/>
    </source>
</evidence>
<dbReference type="RefSeq" id="WP_089048740.1">
    <property type="nucleotide sequence ID" value="NZ_FXTV01000012.1"/>
</dbReference>
<dbReference type="EMBL" id="MUGW01000009">
    <property type="protein sequence ID" value="OXA94399.1"/>
    <property type="molecule type" value="Genomic_DNA"/>
</dbReference>
<dbReference type="Pfam" id="PF13568">
    <property type="entry name" value="OMP_b-brl_2"/>
    <property type="match status" value="1"/>
</dbReference>
<dbReference type="InterPro" id="IPR025665">
    <property type="entry name" value="Beta-barrel_OMP_2"/>
</dbReference>
<dbReference type="AlphaFoldDB" id="A0A226HJ89"/>
<sequence length="200" mass="22234">MKKLSLLALVLFIGVAKLQAQVTVSPGLKGGINISDLENFESGKQKTDFYAGGFIAIKFNQTLTLQPELIYSRQGAEVRDYAPQSNIPRRVDYNINYLAVGAVVKYHFNGKGFHILAGPSLDIRIDDNFPNYEYKTAAADLSVTGGLGYSLPNGITFEARFKQGLVDIYGYEGLDYNYDSNEIILNRVIQLGINYTFKLK</sequence>
<accession>A0A226HJ89</accession>
<evidence type="ECO:0000313" key="3">
    <source>
        <dbReference type="EMBL" id="OXA94399.1"/>
    </source>
</evidence>
<feature type="chain" id="PRO_5012285275" description="Outer membrane protein beta-barrel domain-containing protein" evidence="1">
    <location>
        <begin position="21"/>
        <end position="200"/>
    </location>
</feature>
<dbReference type="OrthoDB" id="947434at2"/>
<feature type="signal peptide" evidence="1">
    <location>
        <begin position="1"/>
        <end position="20"/>
    </location>
</feature>
<evidence type="ECO:0000313" key="4">
    <source>
        <dbReference type="Proteomes" id="UP000198345"/>
    </source>
</evidence>
<feature type="domain" description="Outer membrane protein beta-barrel" evidence="2">
    <location>
        <begin position="19"/>
        <end position="169"/>
    </location>
</feature>
<organism evidence="3 4">
    <name type="scientific">Flavobacterium hercynium</name>
    <dbReference type="NCBI Taxonomy" id="387094"/>
    <lineage>
        <taxon>Bacteria</taxon>
        <taxon>Pseudomonadati</taxon>
        <taxon>Bacteroidota</taxon>
        <taxon>Flavobacteriia</taxon>
        <taxon>Flavobacteriales</taxon>
        <taxon>Flavobacteriaceae</taxon>
        <taxon>Flavobacterium</taxon>
    </lineage>
</organism>
<proteinExistence type="predicted"/>
<dbReference type="Proteomes" id="UP000198345">
    <property type="component" value="Unassembled WGS sequence"/>
</dbReference>
<protein>
    <recommendedName>
        <fullName evidence="2">Outer membrane protein beta-barrel domain-containing protein</fullName>
    </recommendedName>
</protein>
<keyword evidence="4" id="KW-1185">Reference proteome</keyword>
<name>A0A226HJ89_9FLAO</name>
<keyword evidence="1" id="KW-0732">Signal</keyword>
<reference evidence="3 4" key="1">
    <citation type="submission" date="2016-11" db="EMBL/GenBank/DDBJ databases">
        <title>Whole genomes of Flavobacteriaceae.</title>
        <authorList>
            <person name="Stine C."/>
            <person name="Li C."/>
            <person name="Tadesse D."/>
        </authorList>
    </citation>
    <scope>NUCLEOTIDE SEQUENCE [LARGE SCALE GENOMIC DNA]</scope>
    <source>
        <strain evidence="3 4">DSM 18292</strain>
    </source>
</reference>
<gene>
    <name evidence="3" type="ORF">B0A66_04900</name>
</gene>
<evidence type="ECO:0000256" key="1">
    <source>
        <dbReference type="SAM" id="SignalP"/>
    </source>
</evidence>